<evidence type="ECO:0000313" key="1">
    <source>
        <dbReference type="EMBL" id="CAB4193740.1"/>
    </source>
</evidence>
<proteinExistence type="predicted"/>
<dbReference type="EMBL" id="LR797194">
    <property type="protein sequence ID" value="CAB4193740.1"/>
    <property type="molecule type" value="Genomic_DNA"/>
</dbReference>
<accession>A0A6J5R858</accession>
<protein>
    <submittedName>
        <fullName evidence="1">Uncharacterized protein</fullName>
    </submittedName>
</protein>
<reference evidence="1" key="1">
    <citation type="submission" date="2020-05" db="EMBL/GenBank/DDBJ databases">
        <authorList>
            <person name="Chiriac C."/>
            <person name="Salcher M."/>
            <person name="Ghai R."/>
            <person name="Kavagutti S V."/>
        </authorList>
    </citation>
    <scope>NUCLEOTIDE SEQUENCE</scope>
</reference>
<gene>
    <name evidence="1" type="ORF">UFOVP1239_141</name>
</gene>
<organism evidence="1">
    <name type="scientific">uncultured Caudovirales phage</name>
    <dbReference type="NCBI Taxonomy" id="2100421"/>
    <lineage>
        <taxon>Viruses</taxon>
        <taxon>Duplodnaviria</taxon>
        <taxon>Heunggongvirae</taxon>
        <taxon>Uroviricota</taxon>
        <taxon>Caudoviricetes</taxon>
        <taxon>Peduoviridae</taxon>
        <taxon>Maltschvirus</taxon>
        <taxon>Maltschvirus maltsch</taxon>
    </lineage>
</organism>
<name>A0A6J5R858_9CAUD</name>
<sequence>MYAIRLISPMSLSIKEISQYAYEYALDRYEFRIQSEGQGNVLFYEIYDDKFAELIIQKCSAILTDMANKANSRDINFYRYASIEVPRRMAE</sequence>